<dbReference type="Gene3D" id="3.30.70.270">
    <property type="match status" value="1"/>
</dbReference>
<keyword evidence="9" id="KW-1185">Reference proteome</keyword>
<keyword evidence="3" id="KW-0472">Membrane</keyword>
<dbReference type="SUPFAM" id="SSF55073">
    <property type="entry name" value="Nucleotide cyclase"/>
    <property type="match status" value="1"/>
</dbReference>
<dbReference type="EMBL" id="MUZR01000021">
    <property type="protein sequence ID" value="OOC10241.1"/>
    <property type="molecule type" value="Genomic_DNA"/>
</dbReference>
<dbReference type="InterPro" id="IPR001610">
    <property type="entry name" value="PAC"/>
</dbReference>
<feature type="transmembrane region" description="Helical" evidence="3">
    <location>
        <begin position="46"/>
        <end position="64"/>
    </location>
</feature>
<gene>
    <name evidence="8" type="ORF">B1A74_07000</name>
</gene>
<dbReference type="InterPro" id="IPR000700">
    <property type="entry name" value="PAS-assoc_C"/>
</dbReference>
<feature type="domain" description="EAL" evidence="6">
    <location>
        <begin position="545"/>
        <end position="799"/>
    </location>
</feature>
<dbReference type="InterPro" id="IPR043128">
    <property type="entry name" value="Rev_trsase/Diguanyl_cyclase"/>
</dbReference>
<evidence type="ECO:0000256" key="3">
    <source>
        <dbReference type="SAM" id="Phobius"/>
    </source>
</evidence>
<dbReference type="InterPro" id="IPR000014">
    <property type="entry name" value="PAS"/>
</dbReference>
<dbReference type="STRING" id="252474.B1A74_07000"/>
<dbReference type="AlphaFoldDB" id="A0A1V2ZYV3"/>
<proteinExistence type="predicted"/>
<dbReference type="Pfam" id="PF13426">
    <property type="entry name" value="PAS_9"/>
    <property type="match status" value="1"/>
</dbReference>
<dbReference type="InterPro" id="IPR035919">
    <property type="entry name" value="EAL_sf"/>
</dbReference>
<feature type="transmembrane region" description="Helical" evidence="3">
    <location>
        <begin position="14"/>
        <end position="39"/>
    </location>
</feature>
<dbReference type="SUPFAM" id="SSF55785">
    <property type="entry name" value="PYP-like sensor domain (PAS domain)"/>
    <property type="match status" value="1"/>
</dbReference>
<dbReference type="PROSITE" id="PS50113">
    <property type="entry name" value="PAC"/>
    <property type="match status" value="1"/>
</dbReference>
<dbReference type="Gene3D" id="3.30.450.20">
    <property type="entry name" value="PAS domain"/>
    <property type="match status" value="1"/>
</dbReference>
<evidence type="ECO:0000259" key="6">
    <source>
        <dbReference type="PROSITE" id="PS50883"/>
    </source>
</evidence>
<evidence type="ECO:0000313" key="8">
    <source>
        <dbReference type="EMBL" id="OOC10241.1"/>
    </source>
</evidence>
<dbReference type="InterPro" id="IPR052155">
    <property type="entry name" value="Biofilm_reg_signaling"/>
</dbReference>
<dbReference type="InterPro" id="IPR029787">
    <property type="entry name" value="Nucleotide_cyclase"/>
</dbReference>
<dbReference type="SUPFAM" id="SSF141868">
    <property type="entry name" value="EAL domain-like"/>
    <property type="match status" value="1"/>
</dbReference>
<feature type="region of interest" description="Disordered" evidence="2">
    <location>
        <begin position="295"/>
        <end position="329"/>
    </location>
</feature>
<comment type="caution">
    <text evidence="8">The sequence shown here is derived from an EMBL/GenBank/DDBJ whole genome shotgun (WGS) entry which is preliminary data.</text>
</comment>
<dbReference type="InterPro" id="IPR000160">
    <property type="entry name" value="GGDEF_dom"/>
</dbReference>
<dbReference type="RefSeq" id="WP_077244187.1">
    <property type="nucleotide sequence ID" value="NZ_MUZR01000021.1"/>
</dbReference>
<evidence type="ECO:0000313" key="9">
    <source>
        <dbReference type="Proteomes" id="UP000189177"/>
    </source>
</evidence>
<keyword evidence="3" id="KW-0812">Transmembrane</keyword>
<evidence type="ECO:0000256" key="1">
    <source>
        <dbReference type="ARBA" id="ARBA00001946"/>
    </source>
</evidence>
<dbReference type="InterPro" id="IPR035965">
    <property type="entry name" value="PAS-like_dom_sf"/>
</dbReference>
<evidence type="ECO:0000259" key="4">
    <source>
        <dbReference type="PROSITE" id="PS50112"/>
    </source>
</evidence>
<dbReference type="InterPro" id="IPR001633">
    <property type="entry name" value="EAL_dom"/>
</dbReference>
<dbReference type="CDD" id="cd00130">
    <property type="entry name" value="PAS"/>
    <property type="match status" value="1"/>
</dbReference>
<name>A0A1V2ZYV3_9GAMM</name>
<sequence length="801" mass="88485">MQKHPDWRDTWPIYLRYTALAVAIVAVLAVVQVRFVYAVEGFPPQLFVIPSAVGLLFGIMLARIRVLASHTHVLRAFAAVTAGTREPEAEDDARAFHRLLEAAAGELDSDEIALFRQGDTGIERLAHWARDPQRPACLIEERATALCTRGVVEPVPRSVPGQELELPAAGRVDLVRVPIDLPEPVVLAACRRGHRTRRPPDPVVRGFLGLCAEWLGMRLERRHQQAIIEEQRARHAREQRRAQTTLASIGDGVLTVDTTGRIDYANPMAARLLHQPVEELTEQPLERVLQLEDENTGRPLDPLPPGAGPPASERGAGADEQVLRRSDGTRLPVQLTVTPVQDTDGTARGHVIVLRDVSEVRDALQHMAYYSSHDDLTGLINRRRFERLIEDALHGARRDGRPHVLCYLDLDQFKLINDTRGHQAGDEMLRQIAGMLRSIMRPQDHLARLGGDEFGILMQDCDIEQGSQMAVGIASEIAGMRFFWEDNVFALSASLGVVPVDGESESTQQLLRHADTACYAAKDSGRNQVRVYTPQDVDLADRAGEMHWVSRIPQAIERGEFELWAQPVLALGDGPPAYQELLLRLRDEHGNPVPPGTFIPAAERYDLMCQLDRWVVETALEWMQDCQARGAELPVIGINISGTALNSEAFPEFLLERVRSAGIPGHRLCFEITETAAVGNLTRTARFMQELRGEGCLFALDDFGSGLSSFAYLKNLPVDFLKVDGSFVKDIEHDPIDLAMVRAIHDISGIVGLTTIAEHVENEHIGNHLRAMGIPYGQGYGLAMPAPLAACTPTQAPASVE</sequence>
<dbReference type="Pfam" id="PF00990">
    <property type="entry name" value="GGDEF"/>
    <property type="match status" value="1"/>
</dbReference>
<dbReference type="SMART" id="SM00267">
    <property type="entry name" value="GGDEF"/>
    <property type="match status" value="1"/>
</dbReference>
<feature type="domain" description="GGDEF" evidence="7">
    <location>
        <begin position="401"/>
        <end position="534"/>
    </location>
</feature>
<dbReference type="NCBIfam" id="TIGR00254">
    <property type="entry name" value="GGDEF"/>
    <property type="match status" value="1"/>
</dbReference>
<dbReference type="SMART" id="SM00091">
    <property type="entry name" value="PAS"/>
    <property type="match status" value="1"/>
</dbReference>
<protein>
    <submittedName>
        <fullName evidence="8">PAS domain S-box protein</fullName>
    </submittedName>
</protein>
<dbReference type="PROSITE" id="PS50883">
    <property type="entry name" value="EAL"/>
    <property type="match status" value="1"/>
</dbReference>
<dbReference type="SMART" id="SM00052">
    <property type="entry name" value="EAL"/>
    <property type="match status" value="1"/>
</dbReference>
<dbReference type="FunFam" id="3.30.70.270:FF:000001">
    <property type="entry name" value="Diguanylate cyclase domain protein"/>
    <property type="match status" value="1"/>
</dbReference>
<dbReference type="SMART" id="SM00086">
    <property type="entry name" value="PAC"/>
    <property type="match status" value="1"/>
</dbReference>
<dbReference type="GO" id="GO:0003824">
    <property type="term" value="F:catalytic activity"/>
    <property type="evidence" value="ECO:0007669"/>
    <property type="project" value="UniProtKB-ARBA"/>
</dbReference>
<organism evidence="8 9">
    <name type="scientific">Thioalkalivibrio halophilus</name>
    <dbReference type="NCBI Taxonomy" id="252474"/>
    <lineage>
        <taxon>Bacteria</taxon>
        <taxon>Pseudomonadati</taxon>
        <taxon>Pseudomonadota</taxon>
        <taxon>Gammaproteobacteria</taxon>
        <taxon>Chromatiales</taxon>
        <taxon>Ectothiorhodospiraceae</taxon>
        <taxon>Thioalkalivibrio</taxon>
    </lineage>
</organism>
<dbReference type="NCBIfam" id="TIGR00229">
    <property type="entry name" value="sensory_box"/>
    <property type="match status" value="1"/>
</dbReference>
<dbReference type="Pfam" id="PF00563">
    <property type="entry name" value="EAL"/>
    <property type="match status" value="1"/>
</dbReference>
<dbReference type="OrthoDB" id="9787514at2"/>
<dbReference type="CDD" id="cd01949">
    <property type="entry name" value="GGDEF"/>
    <property type="match status" value="1"/>
</dbReference>
<dbReference type="PROSITE" id="PS50112">
    <property type="entry name" value="PAS"/>
    <property type="match status" value="1"/>
</dbReference>
<feature type="domain" description="PAS" evidence="4">
    <location>
        <begin position="238"/>
        <end position="291"/>
    </location>
</feature>
<dbReference type="PANTHER" id="PTHR44757">
    <property type="entry name" value="DIGUANYLATE CYCLASE DGCP"/>
    <property type="match status" value="1"/>
</dbReference>
<accession>A0A1V2ZYV3</accession>
<keyword evidence="3" id="KW-1133">Transmembrane helix</keyword>
<dbReference type="Gene3D" id="3.20.20.450">
    <property type="entry name" value="EAL domain"/>
    <property type="match status" value="1"/>
</dbReference>
<evidence type="ECO:0000259" key="5">
    <source>
        <dbReference type="PROSITE" id="PS50113"/>
    </source>
</evidence>
<feature type="domain" description="PAC" evidence="5">
    <location>
        <begin position="316"/>
        <end position="369"/>
    </location>
</feature>
<reference evidence="8 9" key="1">
    <citation type="submission" date="2017-02" db="EMBL/GenBank/DDBJ databases">
        <title>Genomic diversity within the haloalkaliphilic genus Thioalkalivibrio.</title>
        <authorList>
            <person name="Ahn A.-C."/>
            <person name="Meier-Kolthoff J."/>
            <person name="Overmars L."/>
            <person name="Richter M."/>
            <person name="Woyke T."/>
            <person name="Sorokin D.Y."/>
            <person name="Muyzer G."/>
        </authorList>
    </citation>
    <scope>NUCLEOTIDE SEQUENCE [LARGE SCALE GENOMIC DNA]</scope>
    <source>
        <strain evidence="8 9">HL17</strain>
    </source>
</reference>
<dbReference type="PANTHER" id="PTHR44757:SF4">
    <property type="entry name" value="DIGUANYLATE CYCLASE DGCE-RELATED"/>
    <property type="match status" value="1"/>
</dbReference>
<dbReference type="Proteomes" id="UP000189177">
    <property type="component" value="Unassembled WGS sequence"/>
</dbReference>
<comment type="cofactor">
    <cofactor evidence="1">
        <name>Mg(2+)</name>
        <dbReference type="ChEBI" id="CHEBI:18420"/>
    </cofactor>
</comment>
<evidence type="ECO:0000256" key="2">
    <source>
        <dbReference type="SAM" id="MobiDB-lite"/>
    </source>
</evidence>
<evidence type="ECO:0000259" key="7">
    <source>
        <dbReference type="PROSITE" id="PS50887"/>
    </source>
</evidence>
<dbReference type="PROSITE" id="PS50887">
    <property type="entry name" value="GGDEF"/>
    <property type="match status" value="1"/>
</dbReference>
<dbReference type="CDD" id="cd01948">
    <property type="entry name" value="EAL"/>
    <property type="match status" value="1"/>
</dbReference>